<protein>
    <submittedName>
        <fullName evidence="1">SARP family transcriptional regulator</fullName>
    </submittedName>
</protein>
<proteinExistence type="predicted"/>
<sequence>GGGGDVRERLTDVMGLGRALAVTGRLDRARSLRAEALAAAAEAGDPALAADVLSAFAVPALWPRNDDEALSRRIVRAAEDALAALPEERPEPGGERRSRLLSTLALELRGTADGRGERAARAAEDAARRADSPGALALALNARFMHTFQRPGLAAERARLGAGLVGLAARHELVTFEVLGHLVCLQARCALADFAAADAHAKSADRLAERYELPLVGVFTQWYGALRTAVAGRRAEAEAAYRAAHARLAGSGMPGMAEGLLPLALLSLRLDAGELDADELRAWPWGPYEPWVRPLVLLAEGRGAAAAAALRELPPSPRDALYEARLCLAARAAVTLGDRGTMRELHAELLPAGGELAGAGSGAVSFGPVADQLAALVPPG</sequence>
<feature type="non-terminal residue" evidence="1">
    <location>
        <position position="1"/>
    </location>
</feature>
<organism evidence="1 2">
    <name type="scientific">Streptomyces boncukensis</name>
    <dbReference type="NCBI Taxonomy" id="2711219"/>
    <lineage>
        <taxon>Bacteria</taxon>
        <taxon>Bacillati</taxon>
        <taxon>Actinomycetota</taxon>
        <taxon>Actinomycetes</taxon>
        <taxon>Kitasatosporales</taxon>
        <taxon>Streptomycetaceae</taxon>
        <taxon>Streptomyces</taxon>
    </lineage>
</organism>
<reference evidence="1 2" key="1">
    <citation type="submission" date="2020-02" db="EMBL/GenBank/DDBJ databases">
        <title>Whole-genome analyses of novel actinobacteria.</title>
        <authorList>
            <person name="Sahin N."/>
            <person name="Tatar D."/>
        </authorList>
    </citation>
    <scope>NUCLEOTIDE SEQUENCE [LARGE SCALE GENOMIC DNA]</scope>
    <source>
        <strain evidence="1 2">SB3404</strain>
    </source>
</reference>
<dbReference type="EMBL" id="JAAKZZ010000259">
    <property type="protein sequence ID" value="NGO71067.1"/>
    <property type="molecule type" value="Genomic_DNA"/>
</dbReference>
<evidence type="ECO:0000313" key="1">
    <source>
        <dbReference type="EMBL" id="NGO71067.1"/>
    </source>
</evidence>
<comment type="caution">
    <text evidence="1">The sequence shown here is derived from an EMBL/GenBank/DDBJ whole genome shotgun (WGS) entry which is preliminary data.</text>
</comment>
<dbReference type="Proteomes" id="UP000477722">
    <property type="component" value="Unassembled WGS sequence"/>
</dbReference>
<name>A0A6G4X2I9_9ACTN</name>
<accession>A0A6G4X2I9</accession>
<keyword evidence="2" id="KW-1185">Reference proteome</keyword>
<gene>
    <name evidence="1" type="ORF">G5C65_22435</name>
</gene>
<evidence type="ECO:0000313" key="2">
    <source>
        <dbReference type="Proteomes" id="UP000477722"/>
    </source>
</evidence>
<dbReference type="AlphaFoldDB" id="A0A6G4X2I9"/>